<evidence type="ECO:0000313" key="6">
    <source>
        <dbReference type="Proteomes" id="UP000198983"/>
    </source>
</evidence>
<feature type="domain" description="SMP-30/Gluconolactonase/LRE-like region" evidence="4">
    <location>
        <begin position="14"/>
        <end position="254"/>
    </location>
</feature>
<dbReference type="RefSeq" id="WP_092650004.1">
    <property type="nucleotide sequence ID" value="NZ_LT629732.1"/>
</dbReference>
<keyword evidence="6" id="KW-1185">Reference proteome</keyword>
<dbReference type="Pfam" id="PF08450">
    <property type="entry name" value="SGL"/>
    <property type="match status" value="1"/>
</dbReference>
<feature type="binding site" evidence="3">
    <location>
        <position position="15"/>
    </location>
    <ligand>
        <name>a divalent metal cation</name>
        <dbReference type="ChEBI" id="CHEBI:60240"/>
    </ligand>
</feature>
<keyword evidence="3" id="KW-0862">Zinc</keyword>
<evidence type="ECO:0000256" key="2">
    <source>
        <dbReference type="PIRSR" id="PIRSR605511-1"/>
    </source>
</evidence>
<reference evidence="5 6" key="1">
    <citation type="submission" date="2016-10" db="EMBL/GenBank/DDBJ databases">
        <authorList>
            <person name="de Groot N.N."/>
        </authorList>
    </citation>
    <scope>NUCLEOTIDE SEQUENCE [LARGE SCALE GENOMIC DNA]</scope>
    <source>
        <strain evidence="5 6">DSM 22024</strain>
    </source>
</reference>
<dbReference type="OrthoDB" id="2633250at2"/>
<dbReference type="InterPro" id="IPR005511">
    <property type="entry name" value="SMP-30"/>
</dbReference>
<evidence type="ECO:0000256" key="1">
    <source>
        <dbReference type="ARBA" id="ARBA00008853"/>
    </source>
</evidence>
<dbReference type="GO" id="GO:0004341">
    <property type="term" value="F:gluconolactonase activity"/>
    <property type="evidence" value="ECO:0007669"/>
    <property type="project" value="TreeGrafter"/>
</dbReference>
<feature type="binding site" evidence="3">
    <location>
        <position position="98"/>
    </location>
    <ligand>
        <name>substrate</name>
    </ligand>
</feature>
<dbReference type="GO" id="GO:0019853">
    <property type="term" value="P:L-ascorbic acid biosynthetic process"/>
    <property type="evidence" value="ECO:0007669"/>
    <property type="project" value="TreeGrafter"/>
</dbReference>
<evidence type="ECO:0000313" key="5">
    <source>
        <dbReference type="EMBL" id="SDR75174.1"/>
    </source>
</evidence>
<dbReference type="GO" id="GO:0005509">
    <property type="term" value="F:calcium ion binding"/>
    <property type="evidence" value="ECO:0007669"/>
    <property type="project" value="TreeGrafter"/>
</dbReference>
<evidence type="ECO:0000256" key="3">
    <source>
        <dbReference type="PIRSR" id="PIRSR605511-2"/>
    </source>
</evidence>
<dbReference type="Proteomes" id="UP000198983">
    <property type="component" value="Chromosome I"/>
</dbReference>
<evidence type="ECO:0000259" key="4">
    <source>
        <dbReference type="Pfam" id="PF08450"/>
    </source>
</evidence>
<comment type="cofactor">
    <cofactor evidence="3">
        <name>Zn(2+)</name>
        <dbReference type="ChEBI" id="CHEBI:29105"/>
    </cofactor>
    <text evidence="3">Binds 1 divalent metal cation per subunit.</text>
</comment>
<protein>
    <submittedName>
        <fullName evidence="5">Sugar lactone lactonase YvrE</fullName>
    </submittedName>
</protein>
<dbReference type="PANTHER" id="PTHR10907:SF47">
    <property type="entry name" value="REGUCALCIN"/>
    <property type="match status" value="1"/>
</dbReference>
<feature type="binding site" evidence="3">
    <location>
        <position position="144"/>
    </location>
    <ligand>
        <name>a divalent metal cation</name>
        <dbReference type="ChEBI" id="CHEBI:60240"/>
    </ligand>
</feature>
<dbReference type="InterPro" id="IPR011042">
    <property type="entry name" value="6-blade_b-propeller_TolB-like"/>
</dbReference>
<proteinExistence type="inferred from homology"/>
<dbReference type="PANTHER" id="PTHR10907">
    <property type="entry name" value="REGUCALCIN"/>
    <property type="match status" value="1"/>
</dbReference>
<accession>A0A1H1LKW7</accession>
<name>A0A1H1LKW7_9ACTN</name>
<sequence>MRAEQVTGPHAYHGEGPVWDAGWGGLRFVDMLAGDILTADLASGDVERLHVGEVAAAFRPRTSGGMVVAIERGFALVDAEGSVERLPELWDDPGVRMNEGGCDPQGRFYCGSMAYASTKGAGTVYRLDPDGTASVVLPDVTISNGLAWSPDHRVAYYIDTPTGRVDAFDYDPESGLVVESRRPVVEVPGDWGGPDGMTVDAEGYLWVAMYGGSAVRRFAPDGTLDGVVEIPAVKQVTACTFGGADLDELFVTTSREGLSDDEQPTAGAVFSVRPGVRGLPVLPYAG</sequence>
<feature type="binding site" evidence="3">
    <location>
        <position position="96"/>
    </location>
    <ligand>
        <name>substrate</name>
    </ligand>
</feature>
<dbReference type="AlphaFoldDB" id="A0A1H1LKW7"/>
<dbReference type="SUPFAM" id="SSF63829">
    <property type="entry name" value="Calcium-dependent phosphotriesterase"/>
    <property type="match status" value="1"/>
</dbReference>
<gene>
    <name evidence="5" type="ORF">SAMN04489717_0402</name>
</gene>
<keyword evidence="3" id="KW-0479">Metal-binding</keyword>
<organism evidence="5 6">
    <name type="scientific">Actinopolymorpha singaporensis</name>
    <dbReference type="NCBI Taxonomy" id="117157"/>
    <lineage>
        <taxon>Bacteria</taxon>
        <taxon>Bacillati</taxon>
        <taxon>Actinomycetota</taxon>
        <taxon>Actinomycetes</taxon>
        <taxon>Propionibacteriales</taxon>
        <taxon>Actinopolymorphaceae</taxon>
        <taxon>Actinopolymorpha</taxon>
    </lineage>
</organism>
<dbReference type="InterPro" id="IPR013658">
    <property type="entry name" value="SGL"/>
</dbReference>
<dbReference type="STRING" id="117157.SAMN04489717_0402"/>
<feature type="binding site" evidence="3">
    <location>
        <position position="195"/>
    </location>
    <ligand>
        <name>a divalent metal cation</name>
        <dbReference type="ChEBI" id="CHEBI:60240"/>
    </ligand>
</feature>
<dbReference type="PRINTS" id="PR01790">
    <property type="entry name" value="SMP30FAMILY"/>
</dbReference>
<dbReference type="EMBL" id="LT629732">
    <property type="protein sequence ID" value="SDR75174.1"/>
    <property type="molecule type" value="Genomic_DNA"/>
</dbReference>
<feature type="active site" description="Proton donor/acceptor" evidence="2">
    <location>
        <position position="195"/>
    </location>
</feature>
<comment type="similarity">
    <text evidence="1">Belongs to the SMP-30/CGR1 family.</text>
</comment>
<dbReference type="Gene3D" id="2.120.10.30">
    <property type="entry name" value="TolB, C-terminal domain"/>
    <property type="match status" value="1"/>
</dbReference>